<dbReference type="EMBL" id="CP088156">
    <property type="protein sequence ID" value="UFZ02145.1"/>
    <property type="molecule type" value="Genomic_DNA"/>
</dbReference>
<protein>
    <submittedName>
        <fullName evidence="1">Uncharacterized protein</fullName>
    </submittedName>
</protein>
<name>A0ABY3R5G5_9BRAD</name>
<dbReference type="RefSeq" id="WP_231317936.1">
    <property type="nucleotide sequence ID" value="NZ_CP088156.1"/>
</dbReference>
<accession>A0ABY3R5G5</accession>
<evidence type="ECO:0000313" key="1">
    <source>
        <dbReference type="EMBL" id="UFZ02145.1"/>
    </source>
</evidence>
<reference evidence="1" key="1">
    <citation type="journal article" date="2024" name="Antonie Van Leeuwenhoek">
        <title>Bradyrhizobium ontarionense sp. nov., a novel bacterial symbiont isolated from Aeschynomene indica (Indian jointvetch), harbours photosynthesis, nitrogen fixation and nitrous oxide (N2O) reductase genes.</title>
        <authorList>
            <person name="Bromfield E.S.P."/>
            <person name="Cloutier S."/>
        </authorList>
    </citation>
    <scope>NUCLEOTIDE SEQUENCE</scope>
    <source>
        <strain evidence="1">A19</strain>
    </source>
</reference>
<keyword evidence="2" id="KW-1185">Reference proteome</keyword>
<organism evidence="1 2">
    <name type="scientific">Bradyrhizobium ontarionense</name>
    <dbReference type="NCBI Taxonomy" id="2898149"/>
    <lineage>
        <taxon>Bacteria</taxon>
        <taxon>Pseudomonadati</taxon>
        <taxon>Pseudomonadota</taxon>
        <taxon>Alphaproteobacteria</taxon>
        <taxon>Hyphomicrobiales</taxon>
        <taxon>Nitrobacteraceae</taxon>
        <taxon>Bradyrhizobium</taxon>
    </lineage>
</organism>
<sequence length="161" mass="19348">MANYNEQVVRLWDEWEDQTGDEANDPDDFIDWAIANNRLYTPLEDVRKIHRRRLSEALRQVHRVNEEGTTYRAKQCVTIAEEGRQRTLVFDVDKNGTPQLRRKAVRQRRDAIVNDVYRAMSDVDHMNFAYPHDEIQFEMNFTEDYEERKALERMQRKKNVS</sequence>
<dbReference type="Proteomes" id="UP001431010">
    <property type="component" value="Chromosome"/>
</dbReference>
<evidence type="ECO:0000313" key="2">
    <source>
        <dbReference type="Proteomes" id="UP001431010"/>
    </source>
</evidence>
<gene>
    <name evidence="1" type="ORF">LQG66_22930</name>
</gene>
<proteinExistence type="predicted"/>